<evidence type="ECO:0000313" key="3">
    <source>
        <dbReference type="Proteomes" id="UP001556367"/>
    </source>
</evidence>
<dbReference type="EMBL" id="JASNQZ010000005">
    <property type="protein sequence ID" value="KAL0957240.1"/>
    <property type="molecule type" value="Genomic_DNA"/>
</dbReference>
<comment type="caution">
    <text evidence="2">The sequence shown here is derived from an EMBL/GenBank/DDBJ whole genome shotgun (WGS) entry which is preliminary data.</text>
</comment>
<accession>A0ABR3JP47</accession>
<dbReference type="Proteomes" id="UP001556367">
    <property type="component" value="Unassembled WGS sequence"/>
</dbReference>
<organism evidence="2 3">
    <name type="scientific">Hohenbuehelia grisea</name>
    <dbReference type="NCBI Taxonomy" id="104357"/>
    <lineage>
        <taxon>Eukaryota</taxon>
        <taxon>Fungi</taxon>
        <taxon>Dikarya</taxon>
        <taxon>Basidiomycota</taxon>
        <taxon>Agaricomycotina</taxon>
        <taxon>Agaricomycetes</taxon>
        <taxon>Agaricomycetidae</taxon>
        <taxon>Agaricales</taxon>
        <taxon>Pleurotineae</taxon>
        <taxon>Pleurotaceae</taxon>
        <taxon>Hohenbuehelia</taxon>
    </lineage>
</organism>
<proteinExistence type="predicted"/>
<feature type="region of interest" description="Disordered" evidence="1">
    <location>
        <begin position="136"/>
        <end position="159"/>
    </location>
</feature>
<evidence type="ECO:0000256" key="1">
    <source>
        <dbReference type="SAM" id="MobiDB-lite"/>
    </source>
</evidence>
<name>A0ABR3JP47_9AGAR</name>
<protein>
    <submittedName>
        <fullName evidence="2">Uncharacterized protein</fullName>
    </submittedName>
</protein>
<keyword evidence="3" id="KW-1185">Reference proteome</keyword>
<sequence>MISKFYFNAANEEVVDEYLDFHIPPEGPGAGTSEKAKNPWDKLSSEFPFFKELHALLFTHPNVTPPAITTGVGPHGRKVVHYQPPNLPQNTQVPVPASSDPFHGLIDLVLVNNPPLNPVTLLRIPSLPKALDDAHVSSDKENVPLPATPTPKTKPKASQFGEHIKRANQKISVVPRKYLLNFKQKTSRQNVIAMAQENRCLMLEERKQLMDLFNQLKESLPARYDSVKPAPLAASPTPSKRGRLAKWDIEGDLLDESQQNIFE</sequence>
<reference evidence="3" key="1">
    <citation type="submission" date="2024-06" db="EMBL/GenBank/DDBJ databases">
        <title>Multi-omics analyses provide insights into the biosynthesis of the anticancer antibiotic pleurotin in Hohenbuehelia grisea.</title>
        <authorList>
            <person name="Weaver J.A."/>
            <person name="Alberti F."/>
        </authorList>
    </citation>
    <scope>NUCLEOTIDE SEQUENCE [LARGE SCALE GENOMIC DNA]</scope>
    <source>
        <strain evidence="3">T-177</strain>
    </source>
</reference>
<evidence type="ECO:0000313" key="2">
    <source>
        <dbReference type="EMBL" id="KAL0957240.1"/>
    </source>
</evidence>
<gene>
    <name evidence="2" type="ORF">HGRIS_001055</name>
</gene>